<evidence type="ECO:0000256" key="7">
    <source>
        <dbReference type="ARBA" id="ARBA00023239"/>
    </source>
</evidence>
<comment type="similarity">
    <text evidence="2 9">Belongs to the TPP enzyme family.</text>
</comment>
<reference evidence="13 14" key="1">
    <citation type="submission" date="2020-08" db="EMBL/GenBank/DDBJ databases">
        <authorList>
            <person name="Newling K."/>
            <person name="Davey J."/>
            <person name="Forrester S."/>
        </authorList>
    </citation>
    <scope>NUCLEOTIDE SEQUENCE [LARGE SCALE GENOMIC DNA]</scope>
    <source>
        <strain evidence="14">Crithidia deanei Carvalho (ATCC PRA-265)</strain>
    </source>
</reference>
<dbReference type="AlphaFoldDB" id="A0A7G2C234"/>
<dbReference type="PIRSF" id="PIRSF036565">
    <property type="entry name" value="Pyruvt_ip_decrb"/>
    <property type="match status" value="1"/>
</dbReference>
<dbReference type="InterPro" id="IPR012000">
    <property type="entry name" value="Thiamin_PyroP_enz_cen_dom"/>
</dbReference>
<name>A0A7G2C234_9TRYP</name>
<evidence type="ECO:0000256" key="4">
    <source>
        <dbReference type="ARBA" id="ARBA00022793"/>
    </source>
</evidence>
<dbReference type="Gene3D" id="3.40.50.970">
    <property type="match status" value="2"/>
</dbReference>
<proteinExistence type="inferred from homology"/>
<dbReference type="InterPro" id="IPR011766">
    <property type="entry name" value="TPP_enzyme_TPP-bd"/>
</dbReference>
<dbReference type="SUPFAM" id="SSF52467">
    <property type="entry name" value="DHS-like NAD/FAD-binding domain"/>
    <property type="match status" value="1"/>
</dbReference>
<dbReference type="InterPro" id="IPR012001">
    <property type="entry name" value="Thiamin_PyroP_enz_TPP-bd_dom"/>
</dbReference>
<evidence type="ECO:0000256" key="6">
    <source>
        <dbReference type="ARBA" id="ARBA00023052"/>
    </source>
</evidence>
<dbReference type="GO" id="GO:0000949">
    <property type="term" value="P:aromatic amino acid family catabolic process to alcohol via Ehrlich pathway"/>
    <property type="evidence" value="ECO:0007669"/>
    <property type="project" value="TreeGrafter"/>
</dbReference>
<evidence type="ECO:0000313" key="13">
    <source>
        <dbReference type="EMBL" id="CAD2213709.1"/>
    </source>
</evidence>
<dbReference type="Pfam" id="PF02775">
    <property type="entry name" value="TPP_enzyme_C"/>
    <property type="match status" value="1"/>
</dbReference>
<evidence type="ECO:0000259" key="11">
    <source>
        <dbReference type="Pfam" id="PF02775"/>
    </source>
</evidence>
<dbReference type="PANTHER" id="PTHR43452">
    <property type="entry name" value="PYRUVATE DECARBOXYLASE"/>
    <property type="match status" value="1"/>
</dbReference>
<dbReference type="GO" id="GO:0030976">
    <property type="term" value="F:thiamine pyrophosphate binding"/>
    <property type="evidence" value="ECO:0007669"/>
    <property type="project" value="InterPro"/>
</dbReference>
<evidence type="ECO:0000259" key="12">
    <source>
        <dbReference type="Pfam" id="PF02776"/>
    </source>
</evidence>
<dbReference type="PANTHER" id="PTHR43452:SF30">
    <property type="entry name" value="PYRUVATE DECARBOXYLASE ISOZYME 1-RELATED"/>
    <property type="match status" value="1"/>
</dbReference>
<dbReference type="GO" id="GO:0005829">
    <property type="term" value="C:cytosol"/>
    <property type="evidence" value="ECO:0007669"/>
    <property type="project" value="TreeGrafter"/>
</dbReference>
<feature type="binding site" evidence="8">
    <location>
        <position position="485"/>
    </location>
    <ligand>
        <name>Mg(2+)</name>
        <dbReference type="ChEBI" id="CHEBI:18420"/>
    </ligand>
</feature>
<dbReference type="Pfam" id="PF00205">
    <property type="entry name" value="TPP_enzyme_M"/>
    <property type="match status" value="1"/>
</dbReference>
<evidence type="ECO:0000259" key="10">
    <source>
        <dbReference type="Pfam" id="PF00205"/>
    </source>
</evidence>
<dbReference type="InterPro" id="IPR029035">
    <property type="entry name" value="DHS-like_NAD/FAD-binding_dom"/>
</dbReference>
<feature type="domain" description="Thiamine pyrophosphate enzyme central" evidence="10">
    <location>
        <begin position="221"/>
        <end position="337"/>
    </location>
</feature>
<feature type="binding site" evidence="8">
    <location>
        <position position="458"/>
    </location>
    <ligand>
        <name>Mg(2+)</name>
        <dbReference type="ChEBI" id="CHEBI:18420"/>
    </ligand>
</feature>
<keyword evidence="5 8" id="KW-0460">Magnesium</keyword>
<evidence type="ECO:0000256" key="5">
    <source>
        <dbReference type="ARBA" id="ARBA00022842"/>
    </source>
</evidence>
<evidence type="ECO:0000256" key="3">
    <source>
        <dbReference type="ARBA" id="ARBA00022723"/>
    </source>
</evidence>
<evidence type="ECO:0000313" key="14">
    <source>
        <dbReference type="Proteomes" id="UP000515908"/>
    </source>
</evidence>
<evidence type="ECO:0000256" key="1">
    <source>
        <dbReference type="ARBA" id="ARBA00001964"/>
    </source>
</evidence>
<dbReference type="Proteomes" id="UP000515908">
    <property type="component" value="Chromosome 02"/>
</dbReference>
<comment type="cofactor">
    <cofactor evidence="8">
        <name>Mg(2+)</name>
        <dbReference type="ChEBI" id="CHEBI:18420"/>
    </cofactor>
    <text evidence="8">Binds 1 Mg(2+) per subunit.</text>
</comment>
<accession>A0A7G2C234</accession>
<dbReference type="InterPro" id="IPR000399">
    <property type="entry name" value="TPP-bd_CS"/>
</dbReference>
<dbReference type="PROSITE" id="PS00187">
    <property type="entry name" value="TPP_ENZYMES"/>
    <property type="match status" value="1"/>
</dbReference>
<dbReference type="FunFam" id="3.40.50.970:FF:000024">
    <property type="entry name" value="Pyruvate decarboxylase isozyme"/>
    <property type="match status" value="1"/>
</dbReference>
<dbReference type="InterPro" id="IPR047213">
    <property type="entry name" value="TPP_PYR_PDC_IPDC-like"/>
</dbReference>
<protein>
    <submittedName>
        <fullName evidence="13">Thiamine pyrophosphate enzyme, N-terminal TPP binding domain/Thiamine pyrophosphate enzyme, central domain/Thiamine pyrophosphate enzyme, C-terminal TPP binding domain containing protein, putative</fullName>
    </submittedName>
</protein>
<dbReference type="CDD" id="cd07038">
    <property type="entry name" value="TPP_PYR_PDC_IPDC_like"/>
    <property type="match status" value="1"/>
</dbReference>
<dbReference type="InterPro" id="IPR029061">
    <property type="entry name" value="THDP-binding"/>
</dbReference>
<sequence>MPAEHYNIGCYLLDRLEECGCAHLFGVPGDYNLRFLDDVMAKEKSTANTASPFKWIGCANELNAAYAAEAYSKVKLHYTNRTNEKQISAILTTFGVGEISALNGIAGAMSERSPVLHIVGGPSTATEARRDIMHHTLGEGQFRDFVKMSEPITCARAVLYEENAREEIDRVLLQMIFHKRPGFVLLPLDVANAPCDPPSTPLEPIAAPVSEAALQQYREAVQGLLANSRHPALLAGYLCDRYGGSALTHTLITKTNLPFAVQIYGKGVLDESLPQFVGSYCGSTSLPSVRQVIEEADMLVTVGAFYHDIGTNFFSQKIDPLRTIAIQPFEVTVGGRRLTGVPMEKALLILTELATAVCAQWPQTIPQHITKGITTPDSDKGPLTAFHFYTELEDNLSPNDILIADIGTTCISASAMVLPHNALFVNQFMWAAIGNALPAALAAQLACPDRRVILLIGDGAAQMTMQEIGTFVRYGLKPILFLVNNDGYVIERIIHGWDEPYNDIQGWDYCQVVTGMTRGRADCKVIETIGDTAEVLKQSGEGNMNKGASSPGKMLFREVMLGRHELPVVTTMKR</sequence>
<keyword evidence="7" id="KW-0456">Lyase</keyword>
<keyword evidence="14" id="KW-1185">Reference proteome</keyword>
<gene>
    <name evidence="13" type="ORF">ADEAN_000115200</name>
</gene>
<evidence type="ECO:0000256" key="2">
    <source>
        <dbReference type="ARBA" id="ARBA00007812"/>
    </source>
</evidence>
<keyword evidence="4" id="KW-0210">Decarboxylase</keyword>
<dbReference type="Gene3D" id="3.40.50.1220">
    <property type="entry name" value="TPP-binding domain"/>
    <property type="match status" value="1"/>
</dbReference>
<dbReference type="EMBL" id="LR877146">
    <property type="protein sequence ID" value="CAD2213709.1"/>
    <property type="molecule type" value="Genomic_DNA"/>
</dbReference>
<dbReference type="GO" id="GO:0000287">
    <property type="term" value="F:magnesium ion binding"/>
    <property type="evidence" value="ECO:0007669"/>
    <property type="project" value="InterPro"/>
</dbReference>
<feature type="binding site" evidence="8">
    <location>
        <position position="487"/>
    </location>
    <ligand>
        <name>Mg(2+)</name>
        <dbReference type="ChEBI" id="CHEBI:18420"/>
    </ligand>
</feature>
<evidence type="ECO:0000256" key="8">
    <source>
        <dbReference type="PIRSR" id="PIRSR036565-2"/>
    </source>
</evidence>
<dbReference type="InterPro" id="IPR012110">
    <property type="entry name" value="PDC/IPDC-like"/>
</dbReference>
<dbReference type="Pfam" id="PF02776">
    <property type="entry name" value="TPP_enzyme_N"/>
    <property type="match status" value="1"/>
</dbReference>
<dbReference type="VEuPathDB" id="TriTrypDB:ADEAN_000115200"/>
<feature type="domain" description="Thiamine pyrophosphate enzyme N-terminal TPP-binding" evidence="12">
    <location>
        <begin position="8"/>
        <end position="130"/>
    </location>
</feature>
<dbReference type="GO" id="GO:0004737">
    <property type="term" value="F:pyruvate decarboxylase activity"/>
    <property type="evidence" value="ECO:0007669"/>
    <property type="project" value="TreeGrafter"/>
</dbReference>
<keyword evidence="3 8" id="KW-0479">Metal-binding</keyword>
<dbReference type="SUPFAM" id="SSF52518">
    <property type="entry name" value="Thiamin diphosphate-binding fold (THDP-binding)"/>
    <property type="match status" value="2"/>
</dbReference>
<comment type="cofactor">
    <cofactor evidence="1">
        <name>thiamine diphosphate</name>
        <dbReference type="ChEBI" id="CHEBI:58937"/>
    </cofactor>
</comment>
<evidence type="ECO:0000256" key="9">
    <source>
        <dbReference type="RuleBase" id="RU362132"/>
    </source>
</evidence>
<dbReference type="FunFam" id="3.40.50.970:FF:000019">
    <property type="entry name" value="Pyruvate decarboxylase isozyme"/>
    <property type="match status" value="1"/>
</dbReference>
<keyword evidence="6 9" id="KW-0786">Thiamine pyrophosphate</keyword>
<feature type="domain" description="Thiamine pyrophosphate enzyme TPP-binding" evidence="11">
    <location>
        <begin position="405"/>
        <end position="516"/>
    </location>
</feature>
<organism evidence="13 14">
    <name type="scientific">Angomonas deanei</name>
    <dbReference type="NCBI Taxonomy" id="59799"/>
    <lineage>
        <taxon>Eukaryota</taxon>
        <taxon>Discoba</taxon>
        <taxon>Euglenozoa</taxon>
        <taxon>Kinetoplastea</taxon>
        <taxon>Metakinetoplastina</taxon>
        <taxon>Trypanosomatida</taxon>
        <taxon>Trypanosomatidae</taxon>
        <taxon>Strigomonadinae</taxon>
        <taxon>Angomonas</taxon>
    </lineage>
</organism>